<keyword evidence="3" id="KW-1185">Reference proteome</keyword>
<evidence type="ECO:0000313" key="3">
    <source>
        <dbReference type="Proteomes" id="UP000323917"/>
    </source>
</evidence>
<accession>A0A5B9QI21</accession>
<evidence type="ECO:0000256" key="1">
    <source>
        <dbReference type="SAM" id="SignalP"/>
    </source>
</evidence>
<protein>
    <submittedName>
        <fullName evidence="2">Uncharacterized protein</fullName>
    </submittedName>
</protein>
<keyword evidence="1" id="KW-0732">Signal</keyword>
<evidence type="ECO:0000313" key="2">
    <source>
        <dbReference type="EMBL" id="QEG33773.1"/>
    </source>
</evidence>
<reference evidence="2 3" key="1">
    <citation type="submission" date="2019-08" db="EMBL/GenBank/DDBJ databases">
        <title>Deep-cultivation of Planctomycetes and their phenomic and genomic characterization uncovers novel biology.</title>
        <authorList>
            <person name="Wiegand S."/>
            <person name="Jogler M."/>
            <person name="Boedeker C."/>
            <person name="Pinto D."/>
            <person name="Vollmers J."/>
            <person name="Rivas-Marin E."/>
            <person name="Kohn T."/>
            <person name="Peeters S.H."/>
            <person name="Heuer A."/>
            <person name="Rast P."/>
            <person name="Oberbeckmann S."/>
            <person name="Bunk B."/>
            <person name="Jeske O."/>
            <person name="Meyerdierks A."/>
            <person name="Storesund J.E."/>
            <person name="Kallscheuer N."/>
            <person name="Luecker S."/>
            <person name="Lage O.M."/>
            <person name="Pohl T."/>
            <person name="Merkel B.J."/>
            <person name="Hornburger P."/>
            <person name="Mueller R.-W."/>
            <person name="Bruemmer F."/>
            <person name="Labrenz M."/>
            <person name="Spormann A.M."/>
            <person name="Op den Camp H."/>
            <person name="Overmann J."/>
            <person name="Amann R."/>
            <person name="Jetten M.S.M."/>
            <person name="Mascher T."/>
            <person name="Medema M.H."/>
            <person name="Devos D.P."/>
            <person name="Kaster A.-K."/>
            <person name="Ovreas L."/>
            <person name="Rohde M."/>
            <person name="Galperin M.Y."/>
            <person name="Jogler C."/>
        </authorList>
    </citation>
    <scope>NUCLEOTIDE SEQUENCE [LARGE SCALE GENOMIC DNA]</scope>
    <source>
        <strain evidence="2 3">Pr1d</strain>
    </source>
</reference>
<dbReference type="AlphaFoldDB" id="A0A5B9QI21"/>
<sequence length="79" mass="8693" precursor="true">MYKKLIIMFAVVAGLALADAPAANAWVYRRVAPVRRVLAPPYPIARRAIVGPRYYRRPVAYGFRGPVVYGPGVFVGVGF</sequence>
<feature type="chain" id="PRO_5022706605" evidence="1">
    <location>
        <begin position="26"/>
        <end position="79"/>
    </location>
</feature>
<organism evidence="2 3">
    <name type="scientific">Bythopirellula goksoeyrii</name>
    <dbReference type="NCBI Taxonomy" id="1400387"/>
    <lineage>
        <taxon>Bacteria</taxon>
        <taxon>Pseudomonadati</taxon>
        <taxon>Planctomycetota</taxon>
        <taxon>Planctomycetia</taxon>
        <taxon>Pirellulales</taxon>
        <taxon>Lacipirellulaceae</taxon>
        <taxon>Bythopirellula</taxon>
    </lineage>
</organism>
<gene>
    <name evidence="2" type="ORF">Pr1d_10430</name>
</gene>
<dbReference type="KEGG" id="bgok:Pr1d_10430"/>
<dbReference type="RefSeq" id="WP_148072498.1">
    <property type="nucleotide sequence ID" value="NZ_CP042913.1"/>
</dbReference>
<feature type="signal peptide" evidence="1">
    <location>
        <begin position="1"/>
        <end position="25"/>
    </location>
</feature>
<name>A0A5B9QI21_9BACT</name>
<dbReference type="EMBL" id="CP042913">
    <property type="protein sequence ID" value="QEG33773.1"/>
    <property type="molecule type" value="Genomic_DNA"/>
</dbReference>
<proteinExistence type="predicted"/>
<dbReference type="Proteomes" id="UP000323917">
    <property type="component" value="Chromosome"/>
</dbReference>